<evidence type="ECO:0000256" key="7">
    <source>
        <dbReference type="SAM" id="MobiDB-lite"/>
    </source>
</evidence>
<evidence type="ECO:0000256" key="2">
    <source>
        <dbReference type="ARBA" id="ARBA00020786"/>
    </source>
</evidence>
<dbReference type="SUPFAM" id="SSF47473">
    <property type="entry name" value="EF-hand"/>
    <property type="match status" value="4"/>
</dbReference>
<dbReference type="Gene3D" id="1.10.238.10">
    <property type="entry name" value="EF-hand"/>
    <property type="match status" value="9"/>
</dbReference>
<keyword evidence="9" id="KW-1185">Reference proteome</keyword>
<sequence>MNAEDQEILENLTEEQIEEFKEAFRLFDKDGSGTISNDELGTVMRSLGQNPSDQELTDLVEEVDIDGNGEIDFQEFLLMMAKKMNAVDSEQEIREAFKVFDKEGTGSISSAYLRHIMTTMGDRLSDDEVDEMIQEADIDGDGDIDYDEFVKMLAGAGQEEKEQKAAAQNAQKGGATGSTPAASKPDTKTDTKHDPKHGTPTRKKDALTDDQVLEFREAFSLFDKDGSGNISGSELASVMKSLGQNPTMAELEELINEVDQDGNGEIDFNEFLQMMSKKMKETDTEDEIREAFRVFDDSGTGSISSNQLFLILTTMGDKPRLTDDEANEAVKVADVDGDGDINYIEFIKVMTELNPNPFGEQTYHLKEEMAADFSEAFEMYAKGRGYIHQDILKELLELVEQPMPEDEIKDIIETMCKGSERLDLEAFLQIMTHKMRSSDPIEQLRDAFKEIDADGSGSIDRSELKEMMMSMMSNDYTEEEIDAMIDKADLDGDGEIDFEAKECRYFYNCYEPTTTTNSSINKSSNSSINKSSNSSINKSSNNKSSNSSNNPIPSLMCRIESMNHCLLYISIQSSYSPLKEDLVAELSEEQILEFREAFSLFDKDGDETITTKELGTVMRSLGQNPTESELQEMIQEVDVDGNGTIDFDEFLQMMAKKMKDTDSEEELKSAFKVFDRDNTGFITGPNLRVVMTNLGEKLTDEEVEEMIREADADGDGLINYQEFVAMMTGKR</sequence>
<evidence type="ECO:0000256" key="3">
    <source>
        <dbReference type="ARBA" id="ARBA00022723"/>
    </source>
</evidence>
<dbReference type="PROSITE" id="PS50222">
    <property type="entry name" value="EF_HAND_2"/>
    <property type="match status" value="14"/>
</dbReference>
<dbReference type="Pfam" id="PF13499">
    <property type="entry name" value="EF-hand_7"/>
    <property type="match status" value="7"/>
</dbReference>
<feature type="domain" description="EF-hand" evidence="8">
    <location>
        <begin position="589"/>
        <end position="624"/>
    </location>
</feature>
<dbReference type="GO" id="GO:0005509">
    <property type="term" value="F:calcium ion binding"/>
    <property type="evidence" value="ECO:0007669"/>
    <property type="project" value="InterPro"/>
</dbReference>
<evidence type="ECO:0000256" key="5">
    <source>
        <dbReference type="ARBA" id="ARBA00022837"/>
    </source>
</evidence>
<dbReference type="FunFam" id="1.10.238.10:FF:000178">
    <property type="entry name" value="Calmodulin-2 A"/>
    <property type="match status" value="2"/>
</dbReference>
<dbReference type="PANTHER" id="PTHR23048:SF0">
    <property type="entry name" value="CALMODULIN LIKE 3"/>
    <property type="match status" value="1"/>
</dbReference>
<feature type="compositionally biased region" description="Basic and acidic residues" evidence="7">
    <location>
        <begin position="185"/>
        <end position="208"/>
    </location>
</feature>
<dbReference type="FunFam" id="1.10.238.10:FF:000006">
    <property type="entry name" value="Calmodulin 1"/>
    <property type="match status" value="1"/>
</dbReference>
<name>A0A8B8DNW3_CRAVI</name>
<evidence type="ECO:0000259" key="8">
    <source>
        <dbReference type="PROSITE" id="PS50222"/>
    </source>
</evidence>
<feature type="domain" description="EF-hand" evidence="8">
    <location>
        <begin position="124"/>
        <end position="159"/>
    </location>
</feature>
<feature type="domain" description="EF-hand" evidence="8">
    <location>
        <begin position="15"/>
        <end position="50"/>
    </location>
</feature>
<evidence type="ECO:0000256" key="1">
    <source>
        <dbReference type="ARBA" id="ARBA00009763"/>
    </source>
</evidence>
<dbReference type="SMART" id="SM00054">
    <property type="entry name" value="EFh"/>
    <property type="match status" value="14"/>
</dbReference>
<keyword evidence="3" id="KW-0479">Metal-binding</keyword>
<feature type="compositionally biased region" description="Low complexity" evidence="7">
    <location>
        <begin position="517"/>
        <end position="551"/>
    </location>
</feature>
<feature type="domain" description="EF-hand" evidence="8">
    <location>
        <begin position="51"/>
        <end position="86"/>
    </location>
</feature>
<evidence type="ECO:0000256" key="4">
    <source>
        <dbReference type="ARBA" id="ARBA00022737"/>
    </source>
</evidence>
<feature type="domain" description="EF-hand" evidence="8">
    <location>
        <begin position="321"/>
        <end position="356"/>
    </location>
</feature>
<dbReference type="GO" id="GO:0005737">
    <property type="term" value="C:cytoplasm"/>
    <property type="evidence" value="ECO:0007669"/>
    <property type="project" value="UniProtKB-ARBA"/>
</dbReference>
<dbReference type="OrthoDB" id="26525at2759"/>
<dbReference type="CDD" id="cd00051">
    <property type="entry name" value="EFh"/>
    <property type="match status" value="5"/>
</dbReference>
<dbReference type="InterPro" id="IPR018247">
    <property type="entry name" value="EF_Hand_1_Ca_BS"/>
</dbReference>
<dbReference type="FunFam" id="1.10.238.10:FF:000001">
    <property type="entry name" value="Calmodulin 1"/>
    <property type="match status" value="1"/>
</dbReference>
<keyword evidence="4" id="KW-0677">Repeat</keyword>
<dbReference type="KEGG" id="cvn:111128217"/>
<protein>
    <recommendedName>
        <fullName evidence="2">Calmodulin</fullName>
    </recommendedName>
</protein>
<feature type="domain" description="EF-hand" evidence="8">
    <location>
        <begin position="476"/>
        <end position="513"/>
    </location>
</feature>
<evidence type="ECO:0000256" key="6">
    <source>
        <dbReference type="ARBA" id="ARBA00023179"/>
    </source>
</evidence>
<keyword evidence="5" id="KW-0106">Calcium</keyword>
<feature type="domain" description="EF-hand" evidence="8">
    <location>
        <begin position="88"/>
        <end position="123"/>
    </location>
</feature>
<dbReference type="InterPro" id="IPR011992">
    <property type="entry name" value="EF-hand-dom_pair"/>
</dbReference>
<proteinExistence type="inferred from homology"/>
<dbReference type="GeneID" id="111128217"/>
<keyword evidence="6" id="KW-0514">Muscle protein</keyword>
<feature type="domain" description="EF-hand" evidence="8">
    <location>
        <begin position="662"/>
        <end position="697"/>
    </location>
</feature>
<dbReference type="AlphaFoldDB" id="A0A8B8DNW3"/>
<dbReference type="PANTHER" id="PTHR23048">
    <property type="entry name" value="MYOSIN LIGHT CHAIN 1, 3"/>
    <property type="match status" value="1"/>
</dbReference>
<gene>
    <name evidence="10" type="primary">LOC111128217</name>
</gene>
<reference evidence="10" key="1">
    <citation type="submission" date="2025-08" db="UniProtKB">
        <authorList>
            <consortium name="RefSeq"/>
        </authorList>
    </citation>
    <scope>IDENTIFICATION</scope>
    <source>
        <tissue evidence="10">Whole sample</tissue>
    </source>
</reference>
<accession>A0A8B8DNW3</accession>
<feature type="region of interest" description="Disordered" evidence="7">
    <location>
        <begin position="516"/>
        <end position="551"/>
    </location>
</feature>
<comment type="similarity">
    <text evidence="1">Belongs to the calmodulin family.</text>
</comment>
<dbReference type="PROSITE" id="PS00018">
    <property type="entry name" value="EF_HAND_1"/>
    <property type="match status" value="9"/>
</dbReference>
<feature type="region of interest" description="Disordered" evidence="7">
    <location>
        <begin position="158"/>
        <end position="208"/>
    </location>
</feature>
<dbReference type="FunFam" id="1.10.238.10:FF:000034">
    <property type="entry name" value="Calmodulin"/>
    <property type="match status" value="1"/>
</dbReference>
<organism evidence="9 10">
    <name type="scientific">Crassostrea virginica</name>
    <name type="common">Eastern oyster</name>
    <dbReference type="NCBI Taxonomy" id="6565"/>
    <lineage>
        <taxon>Eukaryota</taxon>
        <taxon>Metazoa</taxon>
        <taxon>Spiralia</taxon>
        <taxon>Lophotrochozoa</taxon>
        <taxon>Mollusca</taxon>
        <taxon>Bivalvia</taxon>
        <taxon>Autobranchia</taxon>
        <taxon>Pteriomorphia</taxon>
        <taxon>Ostreida</taxon>
        <taxon>Ostreoidea</taxon>
        <taxon>Ostreidae</taxon>
        <taxon>Crassostrea</taxon>
    </lineage>
</organism>
<feature type="domain" description="EF-hand" evidence="8">
    <location>
        <begin position="246"/>
        <end position="281"/>
    </location>
</feature>
<dbReference type="Proteomes" id="UP000694844">
    <property type="component" value="Chromosome 4"/>
</dbReference>
<dbReference type="InterPro" id="IPR002048">
    <property type="entry name" value="EF_hand_dom"/>
</dbReference>
<feature type="domain" description="EF-hand" evidence="8">
    <location>
        <begin position="210"/>
        <end position="245"/>
    </location>
</feature>
<evidence type="ECO:0000313" key="9">
    <source>
        <dbReference type="Proteomes" id="UP000694844"/>
    </source>
</evidence>
<evidence type="ECO:0000313" key="10">
    <source>
        <dbReference type="RefSeq" id="XP_022329428.1"/>
    </source>
</evidence>
<dbReference type="InterPro" id="IPR050230">
    <property type="entry name" value="CALM/Myosin/TropC-like"/>
</dbReference>
<feature type="domain" description="EF-hand" evidence="8">
    <location>
        <begin position="625"/>
        <end position="660"/>
    </location>
</feature>
<feature type="domain" description="EF-hand" evidence="8">
    <location>
        <begin position="439"/>
        <end position="474"/>
    </location>
</feature>
<dbReference type="RefSeq" id="XP_022329428.1">
    <property type="nucleotide sequence ID" value="XM_022473720.1"/>
</dbReference>
<feature type="domain" description="EF-hand" evidence="8">
    <location>
        <begin position="698"/>
        <end position="731"/>
    </location>
</feature>
<dbReference type="GO" id="GO:0016460">
    <property type="term" value="C:myosin II complex"/>
    <property type="evidence" value="ECO:0007669"/>
    <property type="project" value="TreeGrafter"/>
</dbReference>
<feature type="domain" description="EF-hand" evidence="8">
    <location>
        <begin position="283"/>
        <end position="318"/>
    </location>
</feature>